<dbReference type="EMBL" id="BMOL01000011">
    <property type="protein sequence ID" value="GGL85204.1"/>
    <property type="molecule type" value="Genomic_DNA"/>
</dbReference>
<gene>
    <name evidence="2" type="ORF">GCM10010840_23890</name>
</gene>
<evidence type="ECO:0000313" key="2">
    <source>
        <dbReference type="EMBL" id="GGL85204.1"/>
    </source>
</evidence>
<accession>A0ABQ2GCB1</accession>
<protein>
    <submittedName>
        <fullName evidence="2">Uncharacterized protein</fullName>
    </submittedName>
</protein>
<name>A0ABQ2GCB1_9DEIO</name>
<feature type="region of interest" description="Disordered" evidence="1">
    <location>
        <begin position="473"/>
        <end position="494"/>
    </location>
</feature>
<organism evidence="2 3">
    <name type="scientific">Deinococcus aerolatus</name>
    <dbReference type="NCBI Taxonomy" id="522487"/>
    <lineage>
        <taxon>Bacteria</taxon>
        <taxon>Thermotogati</taxon>
        <taxon>Deinococcota</taxon>
        <taxon>Deinococci</taxon>
        <taxon>Deinococcales</taxon>
        <taxon>Deinococcaceae</taxon>
        <taxon>Deinococcus</taxon>
    </lineage>
</organism>
<comment type="caution">
    <text evidence="2">The sequence shown here is derived from an EMBL/GenBank/DDBJ whole genome shotgun (WGS) entry which is preliminary data.</text>
</comment>
<dbReference type="Proteomes" id="UP000639973">
    <property type="component" value="Unassembled WGS sequence"/>
</dbReference>
<proteinExistence type="predicted"/>
<evidence type="ECO:0000313" key="3">
    <source>
        <dbReference type="Proteomes" id="UP000639973"/>
    </source>
</evidence>
<sequence length="494" mass="55215">MTLFDGNSRLLVGRRALQRWITENYDLIINSVGSLKRKQKLGELLDHLKRSVFPLLEYDAEAMRDLLNVLEHEAHKPVGEKELRTSARAVVNTMVVPIRVAVAFESHRDETLLQAMDRATRNIHQPDRASTKWKLGASSLELRDETVAKLLHTDHRLNEADALYLGPRFRDVSHMSEVGYDPSNRAAAVVAFVNGTGEVPRRVRALFKEAVGVDFANSPRRRADVIVAVVAEGLENAHDEAREGFETTLRDFFGTKKFGEVQTTPEMTQRSADDLLKAAEAEIAVREFQATESPTNRELAIRGAIALAAVGTLRRQFGTRAGSVLRPAALVEKMMSEPFGRQLLAEGIKAWQQNGQVRWYDPASRQPGRRVSPNGEYSAEDDYLHDDDLFALYPISPDAVPVNTGPKTPFQLLDHVRRLLEGPGGMRAALEDLASLPEMTREGLDPEVAKKVLDPLDEARGLLGTLVMVHRRRAQARERERSNAEGNLDMDEEE</sequence>
<dbReference type="RefSeq" id="WP_188972259.1">
    <property type="nucleotide sequence ID" value="NZ_BMOL01000011.1"/>
</dbReference>
<keyword evidence="3" id="KW-1185">Reference proteome</keyword>
<reference evidence="3" key="1">
    <citation type="journal article" date="2019" name="Int. J. Syst. Evol. Microbiol.">
        <title>The Global Catalogue of Microorganisms (GCM) 10K type strain sequencing project: providing services to taxonomists for standard genome sequencing and annotation.</title>
        <authorList>
            <consortium name="The Broad Institute Genomics Platform"/>
            <consortium name="The Broad Institute Genome Sequencing Center for Infectious Disease"/>
            <person name="Wu L."/>
            <person name="Ma J."/>
        </authorList>
    </citation>
    <scope>NUCLEOTIDE SEQUENCE [LARGE SCALE GENOMIC DNA]</scope>
    <source>
        <strain evidence="3">JCM 15442</strain>
    </source>
</reference>
<evidence type="ECO:0000256" key="1">
    <source>
        <dbReference type="SAM" id="MobiDB-lite"/>
    </source>
</evidence>